<dbReference type="InterPro" id="IPR044672">
    <property type="entry name" value="MOCS2A"/>
</dbReference>
<proteinExistence type="predicted"/>
<keyword evidence="1" id="KW-0547">Nucleotide-binding</keyword>
<sequence>MQTTIRYFASVREAIGQGSETLELPQDLRTLGDVRHWLAQRSPRHAMALAPDKPLRVARDHVMAEPETPLRPGCEVAFFPPVTGG</sequence>
<dbReference type="SUPFAM" id="SSF54285">
    <property type="entry name" value="MoaD/ThiS"/>
    <property type="match status" value="1"/>
</dbReference>
<dbReference type="Gene3D" id="3.10.20.30">
    <property type="match status" value="1"/>
</dbReference>
<dbReference type="GO" id="GO:1990133">
    <property type="term" value="C:molybdopterin adenylyltransferase complex"/>
    <property type="evidence" value="ECO:0007669"/>
    <property type="project" value="TreeGrafter"/>
</dbReference>
<dbReference type="EMBL" id="MLJW01000200">
    <property type="protein sequence ID" value="OIQ93770.1"/>
    <property type="molecule type" value="Genomic_DNA"/>
</dbReference>
<protein>
    <submittedName>
        <fullName evidence="2">Molybdopterin synthase sulfur carrier subunit</fullName>
    </submittedName>
</protein>
<dbReference type="NCBIfam" id="TIGR01682">
    <property type="entry name" value="moaD"/>
    <property type="match status" value="1"/>
</dbReference>
<accession>A0A1J5REI1</accession>
<dbReference type="GO" id="GO:0006777">
    <property type="term" value="P:Mo-molybdopterin cofactor biosynthetic process"/>
    <property type="evidence" value="ECO:0007669"/>
    <property type="project" value="InterPro"/>
</dbReference>
<dbReference type="InterPro" id="IPR003749">
    <property type="entry name" value="ThiS/MoaD-like"/>
</dbReference>
<dbReference type="InterPro" id="IPR016155">
    <property type="entry name" value="Mopterin_synth/thiamin_S_b"/>
</dbReference>
<dbReference type="PANTHER" id="PTHR33359">
    <property type="entry name" value="MOLYBDOPTERIN SYNTHASE SULFUR CARRIER SUBUNIT"/>
    <property type="match status" value="1"/>
</dbReference>
<dbReference type="PANTHER" id="PTHR33359:SF1">
    <property type="entry name" value="MOLYBDOPTERIN SYNTHASE SULFUR CARRIER SUBUNIT"/>
    <property type="match status" value="1"/>
</dbReference>
<dbReference type="AlphaFoldDB" id="A0A1J5REI1"/>
<evidence type="ECO:0000256" key="1">
    <source>
        <dbReference type="ARBA" id="ARBA00022741"/>
    </source>
</evidence>
<reference evidence="2" key="1">
    <citation type="submission" date="2016-10" db="EMBL/GenBank/DDBJ databases">
        <title>Sequence of Gallionella enrichment culture.</title>
        <authorList>
            <person name="Poehlein A."/>
            <person name="Muehling M."/>
            <person name="Daniel R."/>
        </authorList>
    </citation>
    <scope>NUCLEOTIDE SEQUENCE</scope>
</reference>
<name>A0A1J5REI1_9ZZZZ</name>
<gene>
    <name evidence="2" type="primary">moaD_2</name>
    <name evidence="2" type="ORF">GALL_242580</name>
</gene>
<dbReference type="Pfam" id="PF02597">
    <property type="entry name" value="ThiS"/>
    <property type="match status" value="1"/>
</dbReference>
<evidence type="ECO:0000313" key="2">
    <source>
        <dbReference type="EMBL" id="OIQ93770.1"/>
    </source>
</evidence>
<dbReference type="GO" id="GO:0000166">
    <property type="term" value="F:nucleotide binding"/>
    <property type="evidence" value="ECO:0007669"/>
    <property type="project" value="UniProtKB-KW"/>
</dbReference>
<comment type="caution">
    <text evidence="2">The sequence shown here is derived from an EMBL/GenBank/DDBJ whole genome shotgun (WGS) entry which is preliminary data.</text>
</comment>
<dbReference type="CDD" id="cd00754">
    <property type="entry name" value="Ubl_MoaD"/>
    <property type="match status" value="1"/>
</dbReference>
<organism evidence="2">
    <name type="scientific">mine drainage metagenome</name>
    <dbReference type="NCBI Taxonomy" id="410659"/>
    <lineage>
        <taxon>unclassified sequences</taxon>
        <taxon>metagenomes</taxon>
        <taxon>ecological metagenomes</taxon>
    </lineage>
</organism>
<dbReference type="InterPro" id="IPR012675">
    <property type="entry name" value="Beta-grasp_dom_sf"/>
</dbReference>